<accession>V6TBR5</accession>
<dbReference type="SUPFAM" id="SSF56235">
    <property type="entry name" value="N-terminal nucleophile aminohydrolases (Ntn hydrolases)"/>
    <property type="match status" value="1"/>
</dbReference>
<dbReference type="AlphaFoldDB" id="V6TBR5"/>
<dbReference type="VEuPathDB" id="GiardiaDB:GL50581_654"/>
<protein>
    <recommendedName>
        <fullName evidence="3">Proteasome subunit beta</fullName>
    </recommendedName>
</protein>
<gene>
    <name evidence="4" type="ORF">DHA2_13127</name>
</gene>
<dbReference type="VEuPathDB" id="GiardiaDB:QR46_3968"/>
<reference evidence="4 5" key="2">
    <citation type="journal article" date="2013" name="Genome Biol. Evol.">
        <title>Genome sequencing of Giardia lamblia genotypes A2 and B isolates (DH and GS) and comparative analysis with the genomes of genotypes A1 and E (WB and Pig).</title>
        <authorList>
            <person name="Adam R.D."/>
            <person name="Dahlstrom E.W."/>
            <person name="Martens C.A."/>
            <person name="Bruno D.P."/>
            <person name="Barbian K.D."/>
            <person name="Ricklefs S.M."/>
            <person name="Hernandez M.M."/>
            <person name="Narla N.P."/>
            <person name="Patel R.B."/>
            <person name="Porcella S.F."/>
            <person name="Nash T.E."/>
        </authorList>
    </citation>
    <scope>NUCLEOTIDE SEQUENCE [LARGE SCALE GENOMIC DNA]</scope>
    <source>
        <strain evidence="4 5">DH</strain>
    </source>
</reference>
<dbReference type="Proteomes" id="UP000018320">
    <property type="component" value="Unassembled WGS sequence"/>
</dbReference>
<dbReference type="GO" id="GO:0005634">
    <property type="term" value="C:nucleus"/>
    <property type="evidence" value="ECO:0007669"/>
    <property type="project" value="UniProtKB-SubCell"/>
</dbReference>
<dbReference type="EMBL" id="AHGT01000065">
    <property type="protein sequence ID" value="ESU35882.1"/>
    <property type="molecule type" value="Genomic_DNA"/>
</dbReference>
<keyword evidence="1 3" id="KW-0963">Cytoplasm</keyword>
<dbReference type="PROSITE" id="PS00854">
    <property type="entry name" value="PROTEASOME_BETA_1"/>
    <property type="match status" value="1"/>
</dbReference>
<dbReference type="PANTHER" id="PTHR32194:SF2">
    <property type="entry name" value="PROTEASOME SUBUNIT BETA TYPE-1"/>
    <property type="match status" value="1"/>
</dbReference>
<dbReference type="PROSITE" id="PS51476">
    <property type="entry name" value="PROTEASOME_BETA_2"/>
    <property type="match status" value="1"/>
</dbReference>
<comment type="function">
    <text evidence="3">Component of the proteasome, a multicatalytic proteinase complex which is characterized by its ability to cleave peptides with Arg, Phe, Tyr, Leu, and Glu adjacent to the leaving group at neutral or slightly basic pH. The proteasome has an ATP-dependent proteolytic activity.</text>
</comment>
<evidence type="ECO:0000256" key="3">
    <source>
        <dbReference type="RuleBase" id="RU004203"/>
    </source>
</evidence>
<dbReference type="Pfam" id="PF00227">
    <property type="entry name" value="Proteasome"/>
    <property type="match status" value="1"/>
</dbReference>
<organism evidence="4 5">
    <name type="scientific">Giardia intestinalis</name>
    <name type="common">Giardia lamblia</name>
    <dbReference type="NCBI Taxonomy" id="5741"/>
    <lineage>
        <taxon>Eukaryota</taxon>
        <taxon>Metamonada</taxon>
        <taxon>Diplomonadida</taxon>
        <taxon>Hexamitidae</taxon>
        <taxon>Giardiinae</taxon>
        <taxon>Giardia</taxon>
    </lineage>
</organism>
<proteinExistence type="inferred from homology"/>
<dbReference type="InterPro" id="IPR023333">
    <property type="entry name" value="Proteasome_suB-type"/>
</dbReference>
<dbReference type="InterPro" id="IPR029055">
    <property type="entry name" value="Ntn_hydrolases_N"/>
</dbReference>
<evidence type="ECO:0000313" key="4">
    <source>
        <dbReference type="EMBL" id="ESU35882.1"/>
    </source>
</evidence>
<dbReference type="InterPro" id="IPR001353">
    <property type="entry name" value="Proteasome_sua/b"/>
</dbReference>
<dbReference type="GO" id="GO:0005737">
    <property type="term" value="C:cytoplasm"/>
    <property type="evidence" value="ECO:0007669"/>
    <property type="project" value="UniProtKB-SubCell"/>
</dbReference>
<dbReference type="Gene3D" id="3.60.20.10">
    <property type="entry name" value="Glutamine Phosphoribosylpyrophosphate, subunit 1, domain 1"/>
    <property type="match status" value="1"/>
</dbReference>
<dbReference type="VEuPathDB" id="GiardiaDB:GL50803_0013127"/>
<comment type="subunit">
    <text evidence="3">Component of the proteasome complex.</text>
</comment>
<evidence type="ECO:0000256" key="2">
    <source>
        <dbReference type="ARBA" id="ARBA00022942"/>
    </source>
</evidence>
<comment type="subcellular location">
    <subcellularLocation>
        <location evidence="3">Cytoplasm</location>
    </subcellularLocation>
    <subcellularLocation>
        <location evidence="3">Nucleus</location>
    </subcellularLocation>
</comment>
<comment type="similarity">
    <text evidence="3">Belongs to the peptidase T1B family.</text>
</comment>
<dbReference type="GO" id="GO:0051603">
    <property type="term" value="P:proteolysis involved in protein catabolic process"/>
    <property type="evidence" value="ECO:0007669"/>
    <property type="project" value="InterPro"/>
</dbReference>
<dbReference type="InterPro" id="IPR016050">
    <property type="entry name" value="Proteasome_bsu_CS"/>
</dbReference>
<evidence type="ECO:0000256" key="1">
    <source>
        <dbReference type="ARBA" id="ARBA00022490"/>
    </source>
</evidence>
<name>V6TBR5_GIAIN</name>
<keyword evidence="2 3" id="KW-0647">Proteasome</keyword>
<dbReference type="GO" id="GO:0005839">
    <property type="term" value="C:proteasome core complex"/>
    <property type="evidence" value="ECO:0007669"/>
    <property type="project" value="InterPro"/>
</dbReference>
<keyword evidence="3" id="KW-0539">Nucleus</keyword>
<dbReference type="VEuPathDB" id="GiardiaDB:DHA2_13127"/>
<comment type="caution">
    <text evidence="4">The sequence shown here is derived from an EMBL/GenBank/DDBJ whole genome shotgun (WGS) entry which is preliminary data.</text>
</comment>
<dbReference type="PANTHER" id="PTHR32194">
    <property type="entry name" value="METALLOPROTEASE TLDD"/>
    <property type="match status" value="1"/>
</dbReference>
<dbReference type="CDD" id="cd03757">
    <property type="entry name" value="proteasome_beta_type_1"/>
    <property type="match status" value="1"/>
</dbReference>
<reference evidence="5" key="1">
    <citation type="submission" date="2012-02" db="EMBL/GenBank/DDBJ databases">
        <title>Genome sequencing of Giardia lamblia Genotypes A2 and B isolates (DH and GS) and comparative analysis with the genomes of Genotypes A1 and E (WB and Pig).</title>
        <authorList>
            <person name="Adam R."/>
            <person name="Dahlstrom E."/>
            <person name="Martens C."/>
            <person name="Bruno D."/>
            <person name="Barbian K."/>
            <person name="Porcella S.F."/>
            <person name="Nash T."/>
        </authorList>
    </citation>
    <scope>NUCLEOTIDE SEQUENCE</scope>
    <source>
        <strain evidence="5">DH</strain>
    </source>
</reference>
<sequence length="254" mass="28423">MVLKAPLSRKIFWNGGFVVGWFIAHLVQGPKIKKMPEVSNAPLKDPDFDPYIDNGGTIIAIAGPDFAMIAGDTRLSEGYNILSRNVRKVFPVTDKIVYAASGMHADVQRLLKHMKIESTEYYLKTQKEIAIEQFIRLLSAMMYYRRSFPWYTSSIVAGIDSEGRGAVYSYDVIGSTLRTRYGSAGTGNAMICPILDEAILSKNEAEITREFAFELIQSAFRSCAERDIYTGDSVVAMCISADGIQERIFELRKD</sequence>
<evidence type="ECO:0000313" key="5">
    <source>
        <dbReference type="Proteomes" id="UP000018320"/>
    </source>
</evidence>